<dbReference type="KEGG" id="bsed:DN745_09625"/>
<evidence type="ECO:0008006" key="4">
    <source>
        <dbReference type="Google" id="ProtNLM"/>
    </source>
</evidence>
<feature type="region of interest" description="Disordered" evidence="1">
    <location>
        <begin position="40"/>
        <end position="62"/>
    </location>
</feature>
<gene>
    <name evidence="2" type="ORF">DN745_09625</name>
</gene>
<reference evidence="2 3" key="1">
    <citation type="submission" date="2018-06" db="EMBL/GenBank/DDBJ databases">
        <title>Lujinxingia sediminis gen. nov. sp. nov., a new facultative anaerobic member of the class Deltaproteobacteria, and proposal of Lujinxingaceae fam. nov.</title>
        <authorList>
            <person name="Guo L.-Y."/>
            <person name="Li C.-M."/>
            <person name="Wang S."/>
            <person name="Du Z.-J."/>
        </authorList>
    </citation>
    <scope>NUCLEOTIDE SEQUENCE [LARGE SCALE GENOMIC DNA]</scope>
    <source>
        <strain evidence="2 3">FA350</strain>
    </source>
</reference>
<evidence type="ECO:0000256" key="1">
    <source>
        <dbReference type="SAM" id="MobiDB-lite"/>
    </source>
</evidence>
<accession>A0A2Z4FKS3</accession>
<dbReference type="Proteomes" id="UP000249799">
    <property type="component" value="Chromosome"/>
</dbReference>
<organism evidence="2 3">
    <name type="scientific">Bradymonas sediminis</name>
    <dbReference type="NCBI Taxonomy" id="1548548"/>
    <lineage>
        <taxon>Bacteria</taxon>
        <taxon>Deltaproteobacteria</taxon>
        <taxon>Bradymonadales</taxon>
        <taxon>Bradymonadaceae</taxon>
        <taxon>Bradymonas</taxon>
    </lineage>
</organism>
<evidence type="ECO:0000313" key="3">
    <source>
        <dbReference type="Proteomes" id="UP000249799"/>
    </source>
</evidence>
<feature type="compositionally biased region" description="Polar residues" evidence="1">
    <location>
        <begin position="41"/>
        <end position="54"/>
    </location>
</feature>
<dbReference type="RefSeq" id="WP_111334348.1">
    <property type="nucleotide sequence ID" value="NZ_CP030032.1"/>
</dbReference>
<dbReference type="AlphaFoldDB" id="A0A2Z4FKS3"/>
<sequence>MMNKITDNLNAAPTRGLRYLPLLIASVALVLVAACDKSAPESPTAQAPVNSIPTNPGGADEDLNADRYALGAPKDAIAVGQKSEVALTIEAADGLKVNEEFPWSITFEDTEGIEIAQKEFKMDELKLENRLASIPVTVSASAPGKHTVNAVGNFSVCNDTQCYVIRNQKLAFNIEAAAGEDAPEPAAN</sequence>
<evidence type="ECO:0000313" key="2">
    <source>
        <dbReference type="EMBL" id="AWV89581.1"/>
    </source>
</evidence>
<protein>
    <recommendedName>
        <fullName evidence="4">Thiol:disulfide interchange protein DsbD N-terminal domain-containing protein</fullName>
    </recommendedName>
</protein>
<name>A0A2Z4FKS3_9DELT</name>
<proteinExistence type="predicted"/>
<dbReference type="OrthoDB" id="5511172at2"/>
<dbReference type="PROSITE" id="PS51257">
    <property type="entry name" value="PROKAR_LIPOPROTEIN"/>
    <property type="match status" value="1"/>
</dbReference>
<keyword evidence="3" id="KW-1185">Reference proteome</keyword>
<dbReference type="EMBL" id="CP030032">
    <property type="protein sequence ID" value="AWV89581.1"/>
    <property type="molecule type" value="Genomic_DNA"/>
</dbReference>